<evidence type="ECO:0000313" key="1">
    <source>
        <dbReference type="EMBL" id="MCI16846.1"/>
    </source>
</evidence>
<dbReference type="AlphaFoldDB" id="A0A392PZV1"/>
<dbReference type="Proteomes" id="UP000265520">
    <property type="component" value="Unassembled WGS sequence"/>
</dbReference>
<reference evidence="1 2" key="1">
    <citation type="journal article" date="2018" name="Front. Plant Sci.">
        <title>Red Clover (Trifolium pratense) and Zigzag Clover (T. medium) - A Picture of Genomic Similarities and Differences.</title>
        <authorList>
            <person name="Dluhosova J."/>
            <person name="Istvanek J."/>
            <person name="Nedelnik J."/>
            <person name="Repkova J."/>
        </authorList>
    </citation>
    <scope>NUCLEOTIDE SEQUENCE [LARGE SCALE GENOMIC DNA]</scope>
    <source>
        <strain evidence="2">cv. 10/8</strain>
        <tissue evidence="1">Leaf</tissue>
    </source>
</reference>
<sequence>MYARVAPKMKGDWGISLLHSSGRSNAPSDVQEAVTQLGMSVRKLSNKGEHLAIMKTPAVIIVRSCMNQYA</sequence>
<proteinExistence type="predicted"/>
<comment type="caution">
    <text evidence="1">The sequence shown here is derived from an EMBL/GenBank/DDBJ whole genome shotgun (WGS) entry which is preliminary data.</text>
</comment>
<protein>
    <submittedName>
        <fullName evidence="1">Maturase</fullName>
    </submittedName>
</protein>
<evidence type="ECO:0000313" key="2">
    <source>
        <dbReference type="Proteomes" id="UP000265520"/>
    </source>
</evidence>
<keyword evidence="2" id="KW-1185">Reference proteome</keyword>
<accession>A0A392PZV1</accession>
<name>A0A392PZV1_9FABA</name>
<organism evidence="1 2">
    <name type="scientific">Trifolium medium</name>
    <dbReference type="NCBI Taxonomy" id="97028"/>
    <lineage>
        <taxon>Eukaryota</taxon>
        <taxon>Viridiplantae</taxon>
        <taxon>Streptophyta</taxon>
        <taxon>Embryophyta</taxon>
        <taxon>Tracheophyta</taxon>
        <taxon>Spermatophyta</taxon>
        <taxon>Magnoliopsida</taxon>
        <taxon>eudicotyledons</taxon>
        <taxon>Gunneridae</taxon>
        <taxon>Pentapetalae</taxon>
        <taxon>rosids</taxon>
        <taxon>fabids</taxon>
        <taxon>Fabales</taxon>
        <taxon>Fabaceae</taxon>
        <taxon>Papilionoideae</taxon>
        <taxon>50 kb inversion clade</taxon>
        <taxon>NPAAA clade</taxon>
        <taxon>Hologalegina</taxon>
        <taxon>IRL clade</taxon>
        <taxon>Trifolieae</taxon>
        <taxon>Trifolium</taxon>
    </lineage>
</organism>
<dbReference type="EMBL" id="LXQA010102722">
    <property type="protein sequence ID" value="MCI16846.1"/>
    <property type="molecule type" value="Genomic_DNA"/>
</dbReference>